<feature type="non-terminal residue" evidence="1">
    <location>
        <position position="1"/>
    </location>
</feature>
<feature type="non-terminal residue" evidence="1">
    <location>
        <position position="261"/>
    </location>
</feature>
<gene>
    <name evidence="1" type="ORF">BCR36DRAFT_217885</name>
</gene>
<name>A0A1Y1V3S3_9FUNG</name>
<proteinExistence type="predicted"/>
<evidence type="ECO:0000313" key="1">
    <source>
        <dbReference type="EMBL" id="ORX46622.1"/>
    </source>
</evidence>
<evidence type="ECO:0000313" key="2">
    <source>
        <dbReference type="Proteomes" id="UP000193719"/>
    </source>
</evidence>
<accession>A0A1Y1V3S3</accession>
<comment type="caution">
    <text evidence="1">The sequence shown here is derived from an EMBL/GenBank/DDBJ whole genome shotgun (WGS) entry which is preliminary data.</text>
</comment>
<dbReference type="STRING" id="1754191.A0A1Y1V3S3"/>
<dbReference type="AlphaFoldDB" id="A0A1Y1V3S3"/>
<reference evidence="1 2" key="1">
    <citation type="submission" date="2016-08" db="EMBL/GenBank/DDBJ databases">
        <title>Genomes of anaerobic fungi encode conserved fungal cellulosomes for biomass hydrolysis.</title>
        <authorList>
            <consortium name="DOE Joint Genome Institute"/>
            <person name="Haitjema C.H."/>
            <person name="Gilmore S.P."/>
            <person name="Henske J.K."/>
            <person name="Solomon K.V."/>
            <person name="De Groot R."/>
            <person name="Kuo A."/>
            <person name="Mondo S.J."/>
            <person name="Salamov A.A."/>
            <person name="Labutti K."/>
            <person name="Zhao Z."/>
            <person name="Chiniquy J."/>
            <person name="Barry K."/>
            <person name="Brewer H.M."/>
            <person name="Purvine S.O."/>
            <person name="Wright A.T."/>
            <person name="Boxma B."/>
            <person name="Van Alen T."/>
            <person name="Hackstein J.H."/>
            <person name="Baker S.E."/>
            <person name="Grigoriev I.V."/>
            <person name="O'Malley M.A."/>
        </authorList>
    </citation>
    <scope>NUCLEOTIDE SEQUENCE [LARGE SCALE GENOMIC DNA]</scope>
    <source>
        <strain evidence="2">finn</strain>
    </source>
</reference>
<reference evidence="1 2" key="2">
    <citation type="submission" date="2016-08" db="EMBL/GenBank/DDBJ databases">
        <title>Pervasive Adenine N6-methylation of Active Genes in Fungi.</title>
        <authorList>
            <consortium name="DOE Joint Genome Institute"/>
            <person name="Mondo S.J."/>
            <person name="Dannebaum R.O."/>
            <person name="Kuo R.C."/>
            <person name="Labutti K."/>
            <person name="Haridas S."/>
            <person name="Kuo A."/>
            <person name="Salamov A."/>
            <person name="Ahrendt S.R."/>
            <person name="Lipzen A."/>
            <person name="Sullivan W."/>
            <person name="Andreopoulos W.B."/>
            <person name="Clum A."/>
            <person name="Lindquist E."/>
            <person name="Daum C."/>
            <person name="Ramamoorthy G.K."/>
            <person name="Gryganskyi A."/>
            <person name="Culley D."/>
            <person name="Magnuson J.K."/>
            <person name="James T.Y."/>
            <person name="O'Malley M.A."/>
            <person name="Stajich J.E."/>
            <person name="Spatafora J.W."/>
            <person name="Visel A."/>
            <person name="Grigoriev I.V."/>
        </authorList>
    </citation>
    <scope>NUCLEOTIDE SEQUENCE [LARGE SCALE GENOMIC DNA]</scope>
    <source>
        <strain evidence="2">finn</strain>
    </source>
</reference>
<keyword evidence="2" id="KW-1185">Reference proteome</keyword>
<organism evidence="1 2">
    <name type="scientific">Piromyces finnis</name>
    <dbReference type="NCBI Taxonomy" id="1754191"/>
    <lineage>
        <taxon>Eukaryota</taxon>
        <taxon>Fungi</taxon>
        <taxon>Fungi incertae sedis</taxon>
        <taxon>Chytridiomycota</taxon>
        <taxon>Chytridiomycota incertae sedis</taxon>
        <taxon>Neocallimastigomycetes</taxon>
        <taxon>Neocallimastigales</taxon>
        <taxon>Neocallimastigaceae</taxon>
        <taxon>Piromyces</taxon>
    </lineage>
</organism>
<dbReference type="OrthoDB" id="10631948at2759"/>
<dbReference type="EMBL" id="MCFH01000034">
    <property type="protein sequence ID" value="ORX46622.1"/>
    <property type="molecule type" value="Genomic_DNA"/>
</dbReference>
<dbReference type="Proteomes" id="UP000193719">
    <property type="component" value="Unassembled WGS sequence"/>
</dbReference>
<protein>
    <submittedName>
        <fullName evidence="1">Uncharacterized protein</fullName>
    </submittedName>
</protein>
<sequence>INDLYKDLLDQNISEDIEKEKSKHDKLELNIKLNNIKVKLCFDEIVKISKFNGIMMDLIVAQINIINDIKLQTIKSGISLLSIEPEELQIEPLFFITPSYEFNFLSIVVNNNISNNIDPNAFLNEFLDNHSLNDYGKFWFKEKSLKQAKTQIHGNINKVYLNINPDIIKGVIHIINYVLDLFINVSSKDVETRNSNNEINSRESSLVYDSFNNSPIEKMFELLTINIKINDIIISLYSYDDIFYQISLGTFESFIALSNLG</sequence>